<dbReference type="EMBL" id="JAESWC010000009">
    <property type="protein sequence ID" value="MBL4937067.1"/>
    <property type="molecule type" value="Genomic_DNA"/>
</dbReference>
<protein>
    <submittedName>
        <fullName evidence="2">Uncharacterized protein</fullName>
    </submittedName>
</protein>
<dbReference type="Proteomes" id="UP000632377">
    <property type="component" value="Unassembled WGS sequence"/>
</dbReference>
<keyword evidence="3" id="KW-1185">Reference proteome</keyword>
<evidence type="ECO:0000256" key="1">
    <source>
        <dbReference type="SAM" id="Phobius"/>
    </source>
</evidence>
<sequence>MGIIAPTALICIYELKKRSRIGYILLALLLTICTVVGVMLPIQTVFQLKAEIPLPIAAAVTKIATFVVLAFFALYFNIKFYRNIKSSY</sequence>
<accession>A0ABS1TCH4</accession>
<feature type="transmembrane region" description="Helical" evidence="1">
    <location>
        <begin position="21"/>
        <end position="42"/>
    </location>
</feature>
<keyword evidence="1" id="KW-0812">Transmembrane</keyword>
<name>A0ABS1TCH4_9CLOT</name>
<proteinExistence type="predicted"/>
<comment type="caution">
    <text evidence="2">The sequence shown here is derived from an EMBL/GenBank/DDBJ whole genome shotgun (WGS) entry which is preliminary data.</text>
</comment>
<gene>
    <name evidence="2" type="ORF">JK636_15035</name>
</gene>
<organism evidence="2 3">
    <name type="scientific">Clostridium rhizosphaerae</name>
    <dbReference type="NCBI Taxonomy" id="2803861"/>
    <lineage>
        <taxon>Bacteria</taxon>
        <taxon>Bacillati</taxon>
        <taxon>Bacillota</taxon>
        <taxon>Clostridia</taxon>
        <taxon>Eubacteriales</taxon>
        <taxon>Clostridiaceae</taxon>
        <taxon>Clostridium</taxon>
    </lineage>
</organism>
<reference evidence="2 3" key="1">
    <citation type="submission" date="2021-01" db="EMBL/GenBank/DDBJ databases">
        <title>Genome public.</title>
        <authorList>
            <person name="Liu C."/>
            <person name="Sun Q."/>
        </authorList>
    </citation>
    <scope>NUCLEOTIDE SEQUENCE [LARGE SCALE GENOMIC DNA]</scope>
    <source>
        <strain evidence="2 3">YIM B02515</strain>
    </source>
</reference>
<keyword evidence="1" id="KW-1133">Transmembrane helix</keyword>
<keyword evidence="1" id="KW-0472">Membrane</keyword>
<feature type="transmembrane region" description="Helical" evidence="1">
    <location>
        <begin position="54"/>
        <end position="78"/>
    </location>
</feature>
<evidence type="ECO:0000313" key="3">
    <source>
        <dbReference type="Proteomes" id="UP000632377"/>
    </source>
</evidence>
<evidence type="ECO:0000313" key="2">
    <source>
        <dbReference type="EMBL" id="MBL4937067.1"/>
    </source>
</evidence>